<feature type="region of interest" description="Disordered" evidence="1">
    <location>
        <begin position="886"/>
        <end position="913"/>
    </location>
</feature>
<accession>A0ABP1GAN9</accession>
<feature type="compositionally biased region" description="Polar residues" evidence="1">
    <location>
        <begin position="602"/>
        <end position="627"/>
    </location>
</feature>
<organism evidence="3 4">
    <name type="scientific">Coccomyxa viridis</name>
    <dbReference type="NCBI Taxonomy" id="1274662"/>
    <lineage>
        <taxon>Eukaryota</taxon>
        <taxon>Viridiplantae</taxon>
        <taxon>Chlorophyta</taxon>
        <taxon>core chlorophytes</taxon>
        <taxon>Trebouxiophyceae</taxon>
        <taxon>Trebouxiophyceae incertae sedis</taxon>
        <taxon>Coccomyxaceae</taxon>
        <taxon>Coccomyxa</taxon>
    </lineage>
</organism>
<dbReference type="InterPro" id="IPR044277">
    <property type="entry name" value="GIP1"/>
</dbReference>
<feature type="compositionally biased region" description="Low complexity" evidence="1">
    <location>
        <begin position="886"/>
        <end position="898"/>
    </location>
</feature>
<dbReference type="Proteomes" id="UP001497392">
    <property type="component" value="Unassembled WGS sequence"/>
</dbReference>
<name>A0ABP1GAN9_9CHLO</name>
<feature type="region of interest" description="Disordered" evidence="1">
    <location>
        <begin position="513"/>
        <end position="719"/>
    </location>
</feature>
<dbReference type="InterPro" id="IPR009060">
    <property type="entry name" value="UBA-like_sf"/>
</dbReference>
<proteinExistence type="predicted"/>
<dbReference type="InterPro" id="IPR009719">
    <property type="entry name" value="GIP1_N"/>
</dbReference>
<feature type="compositionally biased region" description="Gly residues" evidence="1">
    <location>
        <begin position="860"/>
        <end position="873"/>
    </location>
</feature>
<dbReference type="PANTHER" id="PTHR46775:SF1">
    <property type="entry name" value="FLOCCULATION PROTEIN (DUF1296)"/>
    <property type="match status" value="1"/>
</dbReference>
<feature type="compositionally biased region" description="Low complexity" evidence="1">
    <location>
        <begin position="632"/>
        <end position="705"/>
    </location>
</feature>
<evidence type="ECO:0000313" key="3">
    <source>
        <dbReference type="EMBL" id="CAL5227634.1"/>
    </source>
</evidence>
<sequence>MAARTRRGAPSSEVNRENGRGGEGPSRKTIETIKDATGASEEDIMVMLQECSNDVNETTSRLIDNPFSQVLGKKDKKKKREEERKKDGSKVIEVRRQPNTGQGGDRRNRDRGPRTSIERNGHDRSTGRGKPQPARHEEETPPAVANESESVATDEARSAPVPEPSSQRTSYSRAPGPPGSSVPAPAANVWGGKKNWADMLKQPQAPAATLPPSGSLQAPLPDMPQSDSPAPDQQLADMSIADPAVSAPQRISSSAAADTSLSASQDIQVQGPSPRHPQMSSSLGIGPVVQPPRYASAENAAPAPPANAWGKPKAAASPIVGPPSGQSPGTSLLSSALGGGSSSMGFSAAPAPAPIAPHAAPASTNISSADPQVTSSGLLSSGLGSSFTHQMESKAPEPAPLTHQAHDTTNQGLQFGQSGGLNFGNFGLDNAGSVDALKPQQPAELEHQPSSHHVGSAPSNQGLDIFHQGIGSGFPNHLNYSQQPAASKATVAAPAAPQEPSLAQQFYGSTYQAPASQPAYASHQAAPSSQASPYNLYQAQDTASQAPYGGFAPQSYQQPQAQAPAQQQGYSQYSPQPAQNSHYAMPAVTAEPAAPAVPSGPEPSQVSSYDTSYDNASSYGNYNQSASFKEYQQPPQQQQQQPQAQQQPAAPAQPKYSAPANVAPQQPPAAAAHAAYNASYGHGSSAYGSSASPAPSTSAPLSAASNHGAFGAPQAAQQQQPVPQYGANMGYGHPSQYYNNVPQYGVNSGYGGGFQQPTTGYSGYGASYGGQGATSGFGGGYGQAQSSKYQGGGYGQGGMYSAPQRGGRGGYPVNGYDNPSTTGGYGHASKDRDAAYSQQTPSIYNTHAHGAAAPPYQQGGRDGGYGYAQSGQGYGGGYGNANQGYGYSQYSYGQSGQGAQNGPNQTGGFGKLG</sequence>
<dbReference type="EMBL" id="CAXHTA020000017">
    <property type="protein sequence ID" value="CAL5227634.1"/>
    <property type="molecule type" value="Genomic_DNA"/>
</dbReference>
<feature type="region of interest" description="Disordered" evidence="1">
    <location>
        <begin position="848"/>
        <end position="873"/>
    </location>
</feature>
<protein>
    <submittedName>
        <fullName evidence="3">G10639 protein</fullName>
    </submittedName>
</protein>
<evidence type="ECO:0000259" key="2">
    <source>
        <dbReference type="Pfam" id="PF06972"/>
    </source>
</evidence>
<evidence type="ECO:0000313" key="4">
    <source>
        <dbReference type="Proteomes" id="UP001497392"/>
    </source>
</evidence>
<feature type="compositionally biased region" description="Polar residues" evidence="1">
    <location>
        <begin position="451"/>
        <end position="462"/>
    </location>
</feature>
<feature type="compositionally biased region" description="Low complexity" evidence="1">
    <location>
        <begin position="375"/>
        <end position="386"/>
    </location>
</feature>
<feature type="compositionally biased region" description="Low complexity" evidence="1">
    <location>
        <begin position="552"/>
        <end position="597"/>
    </location>
</feature>
<keyword evidence="4" id="KW-1185">Reference proteome</keyword>
<feature type="compositionally biased region" description="Low complexity" evidence="1">
    <location>
        <begin position="252"/>
        <end position="264"/>
    </location>
</feature>
<feature type="domain" description="GBF-interacting protein 1 N-terminal" evidence="2">
    <location>
        <begin position="26"/>
        <end position="78"/>
    </location>
</feature>
<evidence type="ECO:0000256" key="1">
    <source>
        <dbReference type="SAM" id="MobiDB-lite"/>
    </source>
</evidence>
<feature type="compositionally biased region" description="Low complexity" evidence="1">
    <location>
        <begin position="295"/>
        <end position="317"/>
    </location>
</feature>
<dbReference type="PANTHER" id="PTHR46775">
    <property type="entry name" value="FLOCCULATION PROTEIN (DUF1296)"/>
    <property type="match status" value="1"/>
</dbReference>
<feature type="compositionally biased region" description="Polar residues" evidence="1">
    <location>
        <begin position="57"/>
        <end position="68"/>
    </location>
</feature>
<dbReference type="Pfam" id="PF06972">
    <property type="entry name" value="GIP1_N"/>
    <property type="match status" value="1"/>
</dbReference>
<feature type="compositionally biased region" description="Basic and acidic residues" evidence="1">
    <location>
        <begin position="14"/>
        <end position="34"/>
    </location>
</feature>
<feature type="region of interest" description="Disordered" evidence="1">
    <location>
        <begin position="57"/>
        <end position="414"/>
    </location>
</feature>
<dbReference type="SUPFAM" id="SSF46934">
    <property type="entry name" value="UBA-like"/>
    <property type="match status" value="1"/>
</dbReference>
<feature type="compositionally biased region" description="Polar residues" evidence="1">
    <location>
        <begin position="535"/>
        <end position="545"/>
    </location>
</feature>
<feature type="region of interest" description="Disordered" evidence="1">
    <location>
        <begin position="1"/>
        <end position="41"/>
    </location>
</feature>
<reference evidence="3 4" key="1">
    <citation type="submission" date="2024-06" db="EMBL/GenBank/DDBJ databases">
        <authorList>
            <person name="Kraege A."/>
            <person name="Thomma B."/>
        </authorList>
    </citation>
    <scope>NUCLEOTIDE SEQUENCE [LARGE SCALE GENOMIC DNA]</scope>
</reference>
<feature type="compositionally biased region" description="Low complexity" evidence="1">
    <location>
        <begin position="343"/>
        <end position="362"/>
    </location>
</feature>
<feature type="compositionally biased region" description="Basic and acidic residues" evidence="1">
    <location>
        <begin position="104"/>
        <end position="126"/>
    </location>
</feature>
<feature type="region of interest" description="Disordered" evidence="1">
    <location>
        <begin position="432"/>
        <end position="479"/>
    </location>
</feature>
<feature type="compositionally biased region" description="Low complexity" evidence="1">
    <location>
        <begin position="513"/>
        <end position="534"/>
    </location>
</feature>
<feature type="compositionally biased region" description="Polar residues" evidence="1">
    <location>
        <begin position="363"/>
        <end position="374"/>
    </location>
</feature>
<feature type="compositionally biased region" description="Basic and acidic residues" evidence="1">
    <location>
        <begin position="80"/>
        <end position="96"/>
    </location>
</feature>
<feature type="compositionally biased region" description="Low complexity" evidence="1">
    <location>
        <begin position="327"/>
        <end position="336"/>
    </location>
</feature>
<comment type="caution">
    <text evidence="3">The sequence shown here is derived from an EMBL/GenBank/DDBJ whole genome shotgun (WGS) entry which is preliminary data.</text>
</comment>
<gene>
    <name evidence="3" type="primary">g10639</name>
    <name evidence="3" type="ORF">VP750_LOCUS9540</name>
</gene>